<gene>
    <name evidence="2" type="ORF">EPUS_00277</name>
</gene>
<dbReference type="HOGENOM" id="CLU_823935_0_0_1"/>
<evidence type="ECO:0000313" key="3">
    <source>
        <dbReference type="Proteomes" id="UP000019373"/>
    </source>
</evidence>
<reference evidence="3" key="1">
    <citation type="journal article" date="2014" name="BMC Genomics">
        <title>Genome characteristics reveal the impact of lichenization on lichen-forming fungus Endocarpon pusillum Hedwig (Verrucariales, Ascomycota).</title>
        <authorList>
            <person name="Wang Y.-Y."/>
            <person name="Liu B."/>
            <person name="Zhang X.-Y."/>
            <person name="Zhou Q.-M."/>
            <person name="Zhang T."/>
            <person name="Li H."/>
            <person name="Yu Y.-F."/>
            <person name="Zhang X.-L."/>
            <person name="Hao X.-Y."/>
            <person name="Wang M."/>
            <person name="Wang L."/>
            <person name="Wei J.-C."/>
        </authorList>
    </citation>
    <scope>NUCLEOTIDE SEQUENCE [LARGE SCALE GENOMIC DNA]</scope>
    <source>
        <strain evidence="3">Z07020 / HMAS-L-300199</strain>
    </source>
</reference>
<evidence type="ECO:0000313" key="2">
    <source>
        <dbReference type="EMBL" id="ERF70090.1"/>
    </source>
</evidence>
<protein>
    <recommendedName>
        <fullName evidence="1">Heterokaryon incompatibility domain-containing protein</fullName>
    </recommendedName>
</protein>
<keyword evidence="3" id="KW-1185">Reference proteome</keyword>
<dbReference type="Proteomes" id="UP000019373">
    <property type="component" value="Unassembled WGS sequence"/>
</dbReference>
<accession>U1HIR1</accession>
<name>U1HIR1_ENDPU</name>
<dbReference type="PANTHER" id="PTHR33112">
    <property type="entry name" value="DOMAIN PROTEIN, PUTATIVE-RELATED"/>
    <property type="match status" value="1"/>
</dbReference>
<dbReference type="PANTHER" id="PTHR33112:SF16">
    <property type="entry name" value="HETEROKARYON INCOMPATIBILITY DOMAIN-CONTAINING PROTEIN"/>
    <property type="match status" value="1"/>
</dbReference>
<organism evidence="2 3">
    <name type="scientific">Endocarpon pusillum (strain Z07020 / HMAS-L-300199)</name>
    <name type="common">Lichen-forming fungus</name>
    <dbReference type="NCBI Taxonomy" id="1263415"/>
    <lineage>
        <taxon>Eukaryota</taxon>
        <taxon>Fungi</taxon>
        <taxon>Dikarya</taxon>
        <taxon>Ascomycota</taxon>
        <taxon>Pezizomycotina</taxon>
        <taxon>Eurotiomycetes</taxon>
        <taxon>Chaetothyriomycetidae</taxon>
        <taxon>Verrucariales</taxon>
        <taxon>Verrucariaceae</taxon>
        <taxon>Endocarpon</taxon>
    </lineage>
</organism>
<feature type="domain" description="Heterokaryon incompatibility" evidence="1">
    <location>
        <begin position="29"/>
        <end position="144"/>
    </location>
</feature>
<evidence type="ECO:0000259" key="1">
    <source>
        <dbReference type="Pfam" id="PF06985"/>
    </source>
</evidence>
<sequence>MIDYCSIELLWGTSTVLKTTKVNLSDHLTLIPVHLGVGSLCIIQQDAEDFAEQSCQIGNIYTSAASVISADSGQGVEAGFLKETFYALTTIRIPTWKRQAHSTDCVFAKPIPNLVKDGINDDQRDEHTSFHSDPTFNRAWCFQEQRMATRIVHFTTNEMYWACASQLTCECERLAWTDYRNDPQLLQRYSNALEPTSGGTMSPPSAVEFWWSFVETFSQRRLTRLTDRLPAISALAKFMHRHFSNLQSTSCERSKVHNIVNSWESRVKRVSKHRLVSVTDRPVPAIPGLAKVTHSEELGECHAGLWERQLAIALLWRTYDLVDPEDYPWKPLEYGPT</sequence>
<dbReference type="Pfam" id="PF06985">
    <property type="entry name" value="HET"/>
    <property type="match status" value="1"/>
</dbReference>
<dbReference type="OMA" id="TCECERL"/>
<dbReference type="GeneID" id="19235340"/>
<dbReference type="EMBL" id="KE721353">
    <property type="protein sequence ID" value="ERF70090.1"/>
    <property type="molecule type" value="Genomic_DNA"/>
</dbReference>
<dbReference type="InterPro" id="IPR010730">
    <property type="entry name" value="HET"/>
</dbReference>
<dbReference type="OrthoDB" id="5125733at2759"/>
<dbReference type="AlphaFoldDB" id="U1HIR1"/>
<proteinExistence type="predicted"/>
<dbReference type="RefSeq" id="XP_007804125.1">
    <property type="nucleotide sequence ID" value="XM_007805934.1"/>
</dbReference>